<name>A0A4Y2CVF1_ARAVE</name>
<evidence type="ECO:0000259" key="1">
    <source>
        <dbReference type="Pfam" id="PF07727"/>
    </source>
</evidence>
<keyword evidence="4" id="KW-1185">Reference proteome</keyword>
<feature type="domain" description="Reverse transcriptase Ty1/copia-type" evidence="1">
    <location>
        <begin position="71"/>
        <end position="147"/>
    </location>
</feature>
<accession>A0A4Y2CVF1</accession>
<dbReference type="Pfam" id="PF07727">
    <property type="entry name" value="RVT_2"/>
    <property type="match status" value="1"/>
</dbReference>
<dbReference type="OrthoDB" id="6434337at2759"/>
<dbReference type="Proteomes" id="UP000499080">
    <property type="component" value="Unassembled WGS sequence"/>
</dbReference>
<proteinExistence type="predicted"/>
<protein>
    <submittedName>
        <fullName evidence="3">Uncharacterized protein</fullName>
    </submittedName>
</protein>
<gene>
    <name evidence="3" type="ORF">AVEN_228177_1</name>
</gene>
<dbReference type="InterPro" id="IPR013103">
    <property type="entry name" value="RVT_2"/>
</dbReference>
<sequence length="153" mass="17503">MFGTECFIHIPKQERRKSDKKAVKDYFVGDCGEKDGYSIWVPDKNDVSSRHVVFKDEITLEKTSIEIVQQKKSVKKMLVSKDFSQTPGTDYNETFSPVVRWDAIRTVLSVAAIEGLKLAPFDVKCAFMYGDLNEEIYMKQPQGYEDGTQRCAN</sequence>
<dbReference type="Pfam" id="PF25597">
    <property type="entry name" value="SH3_retrovirus"/>
    <property type="match status" value="1"/>
</dbReference>
<evidence type="ECO:0000313" key="4">
    <source>
        <dbReference type="Proteomes" id="UP000499080"/>
    </source>
</evidence>
<dbReference type="AlphaFoldDB" id="A0A4Y2CVF1"/>
<reference evidence="3 4" key="1">
    <citation type="journal article" date="2019" name="Sci. Rep.">
        <title>Orb-weaving spider Araneus ventricosus genome elucidates the spidroin gene catalogue.</title>
        <authorList>
            <person name="Kono N."/>
            <person name="Nakamura H."/>
            <person name="Ohtoshi R."/>
            <person name="Moran D.A.P."/>
            <person name="Shinohara A."/>
            <person name="Yoshida Y."/>
            <person name="Fujiwara M."/>
            <person name="Mori M."/>
            <person name="Tomita M."/>
            <person name="Arakawa K."/>
        </authorList>
    </citation>
    <scope>NUCLEOTIDE SEQUENCE [LARGE SCALE GENOMIC DNA]</scope>
</reference>
<evidence type="ECO:0000313" key="3">
    <source>
        <dbReference type="EMBL" id="GBM07678.1"/>
    </source>
</evidence>
<dbReference type="InterPro" id="IPR057670">
    <property type="entry name" value="SH3_retrovirus"/>
</dbReference>
<organism evidence="3 4">
    <name type="scientific">Araneus ventricosus</name>
    <name type="common">Orbweaver spider</name>
    <name type="synonym">Epeira ventricosa</name>
    <dbReference type="NCBI Taxonomy" id="182803"/>
    <lineage>
        <taxon>Eukaryota</taxon>
        <taxon>Metazoa</taxon>
        <taxon>Ecdysozoa</taxon>
        <taxon>Arthropoda</taxon>
        <taxon>Chelicerata</taxon>
        <taxon>Arachnida</taxon>
        <taxon>Araneae</taxon>
        <taxon>Araneomorphae</taxon>
        <taxon>Entelegynae</taxon>
        <taxon>Araneoidea</taxon>
        <taxon>Araneidae</taxon>
        <taxon>Araneus</taxon>
    </lineage>
</organism>
<comment type="caution">
    <text evidence="3">The sequence shown here is derived from an EMBL/GenBank/DDBJ whole genome shotgun (WGS) entry which is preliminary data.</text>
</comment>
<evidence type="ECO:0000259" key="2">
    <source>
        <dbReference type="Pfam" id="PF25597"/>
    </source>
</evidence>
<dbReference type="EMBL" id="BGPR01000245">
    <property type="protein sequence ID" value="GBM07678.1"/>
    <property type="molecule type" value="Genomic_DNA"/>
</dbReference>
<feature type="domain" description="Retroviral polymerase SH3-like" evidence="2">
    <location>
        <begin position="5"/>
        <end position="62"/>
    </location>
</feature>